<evidence type="ECO:0000256" key="3">
    <source>
        <dbReference type="SAM" id="SignalP"/>
    </source>
</evidence>
<dbReference type="RefSeq" id="WP_135076608.1">
    <property type="nucleotide sequence ID" value="NZ_CP038267.1"/>
</dbReference>
<feature type="transmembrane region" description="Helical" evidence="2">
    <location>
        <begin position="301"/>
        <end position="321"/>
    </location>
</feature>
<dbReference type="OrthoDB" id="9801244at2"/>
<dbReference type="SUPFAM" id="SSF101898">
    <property type="entry name" value="NHL repeat"/>
    <property type="match status" value="1"/>
</dbReference>
<evidence type="ECO:0000256" key="1">
    <source>
        <dbReference type="SAM" id="MobiDB-lite"/>
    </source>
</evidence>
<keyword evidence="2" id="KW-1133">Transmembrane helix</keyword>
<protein>
    <submittedName>
        <fullName evidence="4">WD40 repeat domain-containing protein</fullName>
    </submittedName>
</protein>
<dbReference type="Proteomes" id="UP000294894">
    <property type="component" value="Chromosome"/>
</dbReference>
<accession>A0A4P7GK64</accession>
<evidence type="ECO:0000256" key="2">
    <source>
        <dbReference type="SAM" id="Phobius"/>
    </source>
</evidence>
<keyword evidence="2" id="KW-0472">Membrane</keyword>
<keyword evidence="2" id="KW-0812">Transmembrane</keyword>
<proteinExistence type="predicted"/>
<feature type="region of interest" description="Disordered" evidence="1">
    <location>
        <begin position="263"/>
        <end position="299"/>
    </location>
</feature>
<dbReference type="KEGG" id="noy:EXE57_08985"/>
<organism evidence="4 5">
    <name type="scientific">Nocardioides euryhalodurans</name>
    <dbReference type="NCBI Taxonomy" id="2518370"/>
    <lineage>
        <taxon>Bacteria</taxon>
        <taxon>Bacillati</taxon>
        <taxon>Actinomycetota</taxon>
        <taxon>Actinomycetes</taxon>
        <taxon>Propionibacteriales</taxon>
        <taxon>Nocardioidaceae</taxon>
        <taxon>Nocardioides</taxon>
    </lineage>
</organism>
<evidence type="ECO:0000313" key="4">
    <source>
        <dbReference type="EMBL" id="QBR92406.1"/>
    </source>
</evidence>
<feature type="compositionally biased region" description="Low complexity" evidence="1">
    <location>
        <begin position="269"/>
        <end position="288"/>
    </location>
</feature>
<dbReference type="EMBL" id="CP038267">
    <property type="protein sequence ID" value="QBR92406.1"/>
    <property type="molecule type" value="Genomic_DNA"/>
</dbReference>
<gene>
    <name evidence="4" type="ORF">EXE57_08985</name>
</gene>
<dbReference type="AlphaFoldDB" id="A0A4P7GK64"/>
<feature type="chain" id="PRO_5020804132" evidence="3">
    <location>
        <begin position="23"/>
        <end position="324"/>
    </location>
</feature>
<sequence>MVLREVAAALLVALPFGIGASAATEGDRPLFRFADPEITESSGLVVADDLVVTVNDSGDEARVFVVDPATGETVGVTRWVGEPVDVEALAPAGPGEVWVADIGDNAGERATTRVTRVPVARGDRAVEGEALDLVLPGGPTDAEALLVHPRSGRLLVATKGILGGELLAAATDLGSEDPLRLRSLGAVMPLVTDGAFFPDGRHLVLRDYGRAMVLAWPSLRIVGEVSLPPSEQGEGIAVTEDDRLLVSSEGVRAPVHEVALPPDLVRAMAPAPGRSSDASDSPSPSAPEQAPPQPAPRRDPWPWLLGGLVGGVMLVVLLRSLRPR</sequence>
<name>A0A4P7GK64_9ACTN</name>
<keyword evidence="3" id="KW-0732">Signal</keyword>
<evidence type="ECO:0000313" key="5">
    <source>
        <dbReference type="Proteomes" id="UP000294894"/>
    </source>
</evidence>
<reference evidence="4 5" key="1">
    <citation type="submission" date="2019-03" db="EMBL/GenBank/DDBJ databases">
        <title>Three New Species of Nocardioides, Nocardioides euryhalodurans sp. nov., Nocardioides seonyuensis sp. nov. and Nocardioides eburneoflavus sp. nov., Iolated from Soil.</title>
        <authorList>
            <person name="Roh S.G."/>
            <person name="Lee C."/>
            <person name="Kim M.-K."/>
            <person name="Kim S.B."/>
        </authorList>
    </citation>
    <scope>NUCLEOTIDE SEQUENCE [LARGE SCALE GENOMIC DNA]</scope>
    <source>
        <strain evidence="4 5">MMS17-SY117</strain>
    </source>
</reference>
<keyword evidence="5" id="KW-1185">Reference proteome</keyword>
<feature type="signal peptide" evidence="3">
    <location>
        <begin position="1"/>
        <end position="22"/>
    </location>
</feature>